<dbReference type="GO" id="GO:0016491">
    <property type="term" value="F:oxidoreductase activity"/>
    <property type="evidence" value="ECO:0007669"/>
    <property type="project" value="TreeGrafter"/>
</dbReference>
<dbReference type="EMBL" id="VTOX01000001">
    <property type="protein sequence ID" value="NKE64867.1"/>
    <property type="molecule type" value="Genomic_DNA"/>
</dbReference>
<keyword evidence="1 2" id="KW-0732">Signal</keyword>
<dbReference type="PIRSF" id="PIRSF039014">
    <property type="entry name" value="OTR_cyc"/>
    <property type="match status" value="1"/>
</dbReference>
<name>A0A7X6DD08_9BURK</name>
<accession>A0A7X6DD08</accession>
<feature type="chain" id="PRO_5031028368" evidence="2">
    <location>
        <begin position="23"/>
        <end position="476"/>
    </location>
</feature>
<feature type="signal peptide" evidence="2">
    <location>
        <begin position="1"/>
        <end position="22"/>
    </location>
</feature>
<proteinExistence type="predicted"/>
<evidence type="ECO:0000313" key="3">
    <source>
        <dbReference type="EMBL" id="NKE64867.1"/>
    </source>
</evidence>
<evidence type="ECO:0000313" key="4">
    <source>
        <dbReference type="Proteomes" id="UP000521868"/>
    </source>
</evidence>
<dbReference type="Proteomes" id="UP000521868">
    <property type="component" value="Unassembled WGS sequence"/>
</dbReference>
<dbReference type="Pfam" id="PF11783">
    <property type="entry name" value="Cytochrome_cB"/>
    <property type="match status" value="1"/>
</dbReference>
<dbReference type="InterPro" id="IPR024673">
    <property type="entry name" value="Octahem_Cyt_c"/>
</dbReference>
<gene>
    <name evidence="3" type="ORF">RAMLITH_03455</name>
</gene>
<dbReference type="Gene3D" id="1.10.1130.10">
    <property type="entry name" value="Flavocytochrome C3, Chain A"/>
    <property type="match status" value="1"/>
</dbReference>
<dbReference type="RefSeq" id="WP_168105917.1">
    <property type="nucleotide sequence ID" value="NZ_VTOX01000001.1"/>
</dbReference>
<dbReference type="NCBIfam" id="TIGR04315">
    <property type="entry name" value="octaheme_Shew"/>
    <property type="match status" value="1"/>
</dbReference>
<dbReference type="PANTHER" id="PTHR35038:SF5">
    <property type="entry name" value="CYTOCHROME C-TYPE PROTEIN NRFB"/>
    <property type="match status" value="1"/>
</dbReference>
<dbReference type="AlphaFoldDB" id="A0A7X6DD08"/>
<evidence type="ECO:0000256" key="1">
    <source>
        <dbReference type="ARBA" id="ARBA00022729"/>
    </source>
</evidence>
<organism evidence="3 4">
    <name type="scientific">Ramlibacter lithotrophicus</name>
    <dbReference type="NCBI Taxonomy" id="2606681"/>
    <lineage>
        <taxon>Bacteria</taxon>
        <taxon>Pseudomonadati</taxon>
        <taxon>Pseudomonadota</taxon>
        <taxon>Betaproteobacteria</taxon>
        <taxon>Burkholderiales</taxon>
        <taxon>Comamonadaceae</taxon>
        <taxon>Ramlibacter</taxon>
    </lineage>
</organism>
<sequence>MSFRYLAACFLAAVFASGAIQAAEPAKAAKPPSLHSRFKVLQQDFQSGPEVTKACLTCHKNASKQIHKTQHWKWEYVNPAGQVLGKRNVVNNFCTSTATNMSGCASCHVGYGLKDASFNFNSEENVDCLVCHDRTGRYKKPSGLFGNVYAKDVEMPPGSGKFVKGIDLKGVAQNVGRTSRASCGACHFYGGGGDGVKHGDIDSSLEAPEAAVDVHMDAKGLNFNCTTCHRTLNHDVPGSRYGPMNVTFTCESCHNTKAFHKDKDIDRHNKFMACQTCHIPSFARGGVPTKMAWDWSTAGKRDASGKPFVKRDANGYEVYNSIKGDFVLQENVVPAYAWFNGTVRHQTPGERIQPGQGPVAINWFEGSPKDGKSKIWPVKVFRAKQAWDPVNQTLAITHLAGNDDTAYWKNLDWKKAVATGMKAVNQPFSGQVGFIETYSMWPITHMVAPKSKALPCDACHDNKNGRMQHVPGVEPD</sequence>
<evidence type="ECO:0000256" key="2">
    <source>
        <dbReference type="SAM" id="SignalP"/>
    </source>
</evidence>
<dbReference type="InterPro" id="IPR051829">
    <property type="entry name" value="Multiheme_Cytochr_ET"/>
</dbReference>
<dbReference type="InterPro" id="IPR036280">
    <property type="entry name" value="Multihaem_cyt_sf"/>
</dbReference>
<dbReference type="PANTHER" id="PTHR35038">
    <property type="entry name" value="DISSIMILATORY SULFITE REDUCTASE SIRA"/>
    <property type="match status" value="1"/>
</dbReference>
<keyword evidence="4" id="KW-1185">Reference proteome</keyword>
<reference evidence="3 4" key="1">
    <citation type="journal article" date="2020" name="Nature">
        <title>Bacterial chemolithoautotrophy via manganese oxidation.</title>
        <authorList>
            <person name="Yu H."/>
            <person name="Leadbetter J.R."/>
        </authorList>
    </citation>
    <scope>NUCLEOTIDE SEQUENCE [LARGE SCALE GENOMIC DNA]</scope>
    <source>
        <strain evidence="3 4">RBP-1</strain>
    </source>
</reference>
<protein>
    <submittedName>
        <fullName evidence="3">Tetrathionate reductase family octaheme c-type cytochrome</fullName>
    </submittedName>
</protein>
<comment type="caution">
    <text evidence="3">The sequence shown here is derived from an EMBL/GenBank/DDBJ whole genome shotgun (WGS) entry which is preliminary data.</text>
</comment>
<dbReference type="SUPFAM" id="SSF48695">
    <property type="entry name" value="Multiheme cytochromes"/>
    <property type="match status" value="1"/>
</dbReference>